<dbReference type="EMBL" id="ML996115">
    <property type="protein sequence ID" value="KAF2737516.1"/>
    <property type="molecule type" value="Genomic_DNA"/>
</dbReference>
<reference evidence="1" key="1">
    <citation type="journal article" date="2020" name="Stud. Mycol.">
        <title>101 Dothideomycetes genomes: a test case for predicting lifestyles and emergence of pathogens.</title>
        <authorList>
            <person name="Haridas S."/>
            <person name="Albert R."/>
            <person name="Binder M."/>
            <person name="Bloem J."/>
            <person name="Labutti K."/>
            <person name="Salamov A."/>
            <person name="Andreopoulos B."/>
            <person name="Baker S."/>
            <person name="Barry K."/>
            <person name="Bills G."/>
            <person name="Bluhm B."/>
            <person name="Cannon C."/>
            <person name="Castanera R."/>
            <person name="Culley D."/>
            <person name="Daum C."/>
            <person name="Ezra D."/>
            <person name="Gonzalez J."/>
            <person name="Henrissat B."/>
            <person name="Kuo A."/>
            <person name="Liang C."/>
            <person name="Lipzen A."/>
            <person name="Lutzoni F."/>
            <person name="Magnuson J."/>
            <person name="Mondo S."/>
            <person name="Nolan M."/>
            <person name="Ohm R."/>
            <person name="Pangilinan J."/>
            <person name="Park H.-J."/>
            <person name="Ramirez L."/>
            <person name="Alfaro M."/>
            <person name="Sun H."/>
            <person name="Tritt A."/>
            <person name="Yoshinaga Y."/>
            <person name="Zwiers L.-H."/>
            <person name="Turgeon B."/>
            <person name="Goodwin S."/>
            <person name="Spatafora J."/>
            <person name="Crous P."/>
            <person name="Grigoriev I."/>
        </authorList>
    </citation>
    <scope>NUCLEOTIDE SEQUENCE</scope>
    <source>
        <strain evidence="1">CBS 125425</strain>
    </source>
</reference>
<gene>
    <name evidence="1" type="ORF">EJ04DRAFT_510174</name>
</gene>
<dbReference type="OrthoDB" id="5238363at2759"/>
<sequence length="211" mass="24065">MSQAIQKIPKQNFTCFHLLLNSSYKAFKLHPFLKDVQHPLNPVYQRKRDARDQTGLWWHVTVNSKSAKKKVVKSWLRRRLRNAFIESLKERGVDEDGKLVCDAKGYKHTGILGQMLEQGQELSLKGSLNLQALNPLVTAKFADVKKQTGKVVDTMLDRLEADITQQTVGRKAVKRSIIKSQWSDIASRRAQQHVAYSYNPRERVEAVALAG</sequence>
<keyword evidence="2" id="KW-1185">Reference proteome</keyword>
<evidence type="ECO:0000313" key="1">
    <source>
        <dbReference type="EMBL" id="KAF2737516.1"/>
    </source>
</evidence>
<comment type="caution">
    <text evidence="1">The sequence shown here is derived from an EMBL/GenBank/DDBJ whole genome shotgun (WGS) entry which is preliminary data.</text>
</comment>
<dbReference type="Proteomes" id="UP000799444">
    <property type="component" value="Unassembled WGS sequence"/>
</dbReference>
<name>A0A9P4R5T9_9PLEO</name>
<protein>
    <submittedName>
        <fullName evidence="1">Uncharacterized protein</fullName>
    </submittedName>
</protein>
<organism evidence="1 2">
    <name type="scientific">Polyplosphaeria fusca</name>
    <dbReference type="NCBI Taxonomy" id="682080"/>
    <lineage>
        <taxon>Eukaryota</taxon>
        <taxon>Fungi</taxon>
        <taxon>Dikarya</taxon>
        <taxon>Ascomycota</taxon>
        <taxon>Pezizomycotina</taxon>
        <taxon>Dothideomycetes</taxon>
        <taxon>Pleosporomycetidae</taxon>
        <taxon>Pleosporales</taxon>
        <taxon>Tetraplosphaeriaceae</taxon>
        <taxon>Polyplosphaeria</taxon>
    </lineage>
</organism>
<evidence type="ECO:0000313" key="2">
    <source>
        <dbReference type="Proteomes" id="UP000799444"/>
    </source>
</evidence>
<proteinExistence type="predicted"/>
<accession>A0A9P4R5T9</accession>
<dbReference type="AlphaFoldDB" id="A0A9P4R5T9"/>